<comment type="caution">
    <text evidence="4">The sequence shown here is derived from an EMBL/GenBank/DDBJ whole genome shotgun (WGS) entry which is preliminary data.</text>
</comment>
<dbReference type="PANTHER" id="PTHR13900">
    <property type="entry name" value="TRANSCRIPTION INITIATION FACTOR TFIID"/>
    <property type="match status" value="1"/>
</dbReference>
<dbReference type="GO" id="GO:0005669">
    <property type="term" value="C:transcription factor TFIID complex"/>
    <property type="evidence" value="ECO:0007669"/>
    <property type="project" value="InterPro"/>
</dbReference>
<dbReference type="PROSITE" id="PS00633">
    <property type="entry name" value="BROMODOMAIN_1"/>
    <property type="match status" value="1"/>
</dbReference>
<evidence type="ECO:0000259" key="3">
    <source>
        <dbReference type="PROSITE" id="PS50014"/>
    </source>
</evidence>
<reference evidence="4 5" key="1">
    <citation type="journal article" date="2013" name="BMC Genomics">
        <title>The miniature genome of a carnivorous plant Genlisea aurea contains a low number of genes and short non-coding sequences.</title>
        <authorList>
            <person name="Leushkin E.V."/>
            <person name="Sutormin R.A."/>
            <person name="Nabieva E.R."/>
            <person name="Penin A.A."/>
            <person name="Kondrashov A.S."/>
            <person name="Logacheva M.D."/>
        </authorList>
    </citation>
    <scope>NUCLEOTIDE SEQUENCE [LARGE SCALE GENOMIC DNA]</scope>
</reference>
<dbReference type="PANTHER" id="PTHR13900:SF0">
    <property type="entry name" value="TRANSCRIPTION INITIATION FACTOR TFIID SUBUNIT 1"/>
    <property type="match status" value="1"/>
</dbReference>
<sequence>NVLEGIVEAIVKRPEISFHFVKPVSKKEYPDYHTKIRHPMDLLTIKERTRKMEYRSRDEFRHDVYQITYNAHVY</sequence>
<dbReference type="GO" id="GO:0004402">
    <property type="term" value="F:histone acetyltransferase activity"/>
    <property type="evidence" value="ECO:0007669"/>
    <property type="project" value="InterPro"/>
</dbReference>
<feature type="non-terminal residue" evidence="4">
    <location>
        <position position="1"/>
    </location>
</feature>
<dbReference type="InterPro" id="IPR036427">
    <property type="entry name" value="Bromodomain-like_sf"/>
</dbReference>
<keyword evidence="5" id="KW-1185">Reference proteome</keyword>
<dbReference type="Gene3D" id="1.20.920.10">
    <property type="entry name" value="Bromodomain-like"/>
    <property type="match status" value="1"/>
</dbReference>
<dbReference type="PROSITE" id="PS50014">
    <property type="entry name" value="BROMODOMAIN_2"/>
    <property type="match status" value="1"/>
</dbReference>
<dbReference type="InterPro" id="IPR001487">
    <property type="entry name" value="Bromodomain"/>
</dbReference>
<keyword evidence="1 2" id="KW-0103">Bromodomain</keyword>
<accession>S8E436</accession>
<dbReference type="Proteomes" id="UP000015453">
    <property type="component" value="Unassembled WGS sequence"/>
</dbReference>
<dbReference type="InterPro" id="IPR018359">
    <property type="entry name" value="Bromodomain_CS"/>
</dbReference>
<feature type="domain" description="Bromo" evidence="3">
    <location>
        <begin position="12"/>
        <end position="74"/>
    </location>
</feature>
<dbReference type="InterPro" id="IPR040240">
    <property type="entry name" value="TAF1"/>
</dbReference>
<name>S8E436_9LAMI</name>
<dbReference type="PRINTS" id="PR00503">
    <property type="entry name" value="BROMODOMAIN"/>
</dbReference>
<dbReference type="CDD" id="cd04369">
    <property type="entry name" value="Bromodomain"/>
    <property type="match status" value="1"/>
</dbReference>
<evidence type="ECO:0000256" key="1">
    <source>
        <dbReference type="ARBA" id="ARBA00023117"/>
    </source>
</evidence>
<dbReference type="EMBL" id="AUSU01001664">
    <property type="protein sequence ID" value="EPS70478.1"/>
    <property type="molecule type" value="Genomic_DNA"/>
</dbReference>
<proteinExistence type="predicted"/>
<evidence type="ECO:0000313" key="4">
    <source>
        <dbReference type="EMBL" id="EPS70478.1"/>
    </source>
</evidence>
<dbReference type="GO" id="GO:0017025">
    <property type="term" value="F:TBP-class protein binding"/>
    <property type="evidence" value="ECO:0007669"/>
    <property type="project" value="InterPro"/>
</dbReference>
<dbReference type="GO" id="GO:0051123">
    <property type="term" value="P:RNA polymerase II preinitiation complex assembly"/>
    <property type="evidence" value="ECO:0007669"/>
    <property type="project" value="TreeGrafter"/>
</dbReference>
<dbReference type="Pfam" id="PF00439">
    <property type="entry name" value="Bromodomain"/>
    <property type="match status" value="1"/>
</dbReference>
<feature type="non-terminal residue" evidence="4">
    <location>
        <position position="74"/>
    </location>
</feature>
<protein>
    <recommendedName>
        <fullName evidence="3">Bromo domain-containing protein</fullName>
    </recommendedName>
</protein>
<dbReference type="AlphaFoldDB" id="S8E436"/>
<dbReference type="GO" id="GO:0016251">
    <property type="term" value="F:RNA polymerase II general transcription initiation factor activity"/>
    <property type="evidence" value="ECO:0007669"/>
    <property type="project" value="InterPro"/>
</dbReference>
<dbReference type="SMART" id="SM00297">
    <property type="entry name" value="BROMO"/>
    <property type="match status" value="1"/>
</dbReference>
<evidence type="ECO:0000313" key="5">
    <source>
        <dbReference type="Proteomes" id="UP000015453"/>
    </source>
</evidence>
<dbReference type="OrthoDB" id="21449at2759"/>
<evidence type="ECO:0000256" key="2">
    <source>
        <dbReference type="PROSITE-ProRule" id="PRU00035"/>
    </source>
</evidence>
<dbReference type="SUPFAM" id="SSF47370">
    <property type="entry name" value="Bromodomain"/>
    <property type="match status" value="1"/>
</dbReference>
<gene>
    <name evidence="4" type="ORF">M569_04283</name>
</gene>
<organism evidence="4 5">
    <name type="scientific">Genlisea aurea</name>
    <dbReference type="NCBI Taxonomy" id="192259"/>
    <lineage>
        <taxon>Eukaryota</taxon>
        <taxon>Viridiplantae</taxon>
        <taxon>Streptophyta</taxon>
        <taxon>Embryophyta</taxon>
        <taxon>Tracheophyta</taxon>
        <taxon>Spermatophyta</taxon>
        <taxon>Magnoliopsida</taxon>
        <taxon>eudicotyledons</taxon>
        <taxon>Gunneridae</taxon>
        <taxon>Pentapetalae</taxon>
        <taxon>asterids</taxon>
        <taxon>lamiids</taxon>
        <taxon>Lamiales</taxon>
        <taxon>Lentibulariaceae</taxon>
        <taxon>Genlisea</taxon>
    </lineage>
</organism>